<dbReference type="GO" id="GO:0050568">
    <property type="term" value="F:protein-glutamine glutaminase activity"/>
    <property type="evidence" value="ECO:0007669"/>
    <property type="project" value="UniProtKB-UniRule"/>
</dbReference>
<dbReference type="GO" id="GO:0008984">
    <property type="term" value="F:protein-glutamate methylesterase activity"/>
    <property type="evidence" value="ECO:0007669"/>
    <property type="project" value="UniProtKB-UniRule"/>
</dbReference>
<feature type="active site" evidence="5 6">
    <location>
        <position position="163"/>
    </location>
</feature>
<dbReference type="PANTHER" id="PTHR42872:SF6">
    <property type="entry name" value="PROTEIN-GLUTAMATE METHYLESTERASE_PROTEIN-GLUTAMINE GLUTAMINASE"/>
    <property type="match status" value="1"/>
</dbReference>
<dbReference type="InterPro" id="IPR001789">
    <property type="entry name" value="Sig_transdc_resp-reg_receiver"/>
</dbReference>
<evidence type="ECO:0000256" key="2">
    <source>
        <dbReference type="ARBA" id="ARBA00022500"/>
    </source>
</evidence>
<keyword evidence="1 5" id="KW-0963">Cytoplasm</keyword>
<evidence type="ECO:0000313" key="11">
    <source>
        <dbReference type="Proteomes" id="UP000017148"/>
    </source>
</evidence>
<dbReference type="EC" id="3.5.1.44" evidence="5"/>
<proteinExistence type="inferred from homology"/>
<gene>
    <name evidence="5" type="primary">cheB</name>
    <name evidence="10" type="ORF">CALK_1380</name>
</gene>
<dbReference type="CDD" id="cd16432">
    <property type="entry name" value="CheB_Rec"/>
    <property type="match status" value="1"/>
</dbReference>
<feature type="domain" description="CheB-type methylesterase" evidence="9">
    <location>
        <begin position="151"/>
        <end position="342"/>
    </location>
</feature>
<name>U7D6Z5_9BACT</name>
<evidence type="ECO:0000256" key="5">
    <source>
        <dbReference type="HAMAP-Rule" id="MF_00099"/>
    </source>
</evidence>
<dbReference type="HAMAP" id="MF_00099">
    <property type="entry name" value="CheB_chemtxs"/>
    <property type="match status" value="1"/>
</dbReference>
<dbReference type="PROSITE" id="PS50122">
    <property type="entry name" value="CHEB"/>
    <property type="match status" value="1"/>
</dbReference>
<dbReference type="SMART" id="SM00448">
    <property type="entry name" value="REC"/>
    <property type="match status" value="1"/>
</dbReference>
<dbReference type="EC" id="3.1.1.61" evidence="5"/>
<dbReference type="AlphaFoldDB" id="U7D6Z5"/>
<feature type="modified residue" description="4-aspartylphosphate" evidence="5 7">
    <location>
        <position position="54"/>
    </location>
</feature>
<keyword evidence="5 7" id="KW-0597">Phosphoprotein</keyword>
<comment type="catalytic activity">
    <reaction evidence="5">
        <text>L-glutaminyl-[protein] + H2O = L-glutamyl-[protein] + NH4(+)</text>
        <dbReference type="Rhea" id="RHEA:16441"/>
        <dbReference type="Rhea" id="RHEA-COMP:10207"/>
        <dbReference type="Rhea" id="RHEA-COMP:10208"/>
        <dbReference type="ChEBI" id="CHEBI:15377"/>
        <dbReference type="ChEBI" id="CHEBI:28938"/>
        <dbReference type="ChEBI" id="CHEBI:29973"/>
        <dbReference type="ChEBI" id="CHEBI:30011"/>
        <dbReference type="EC" id="3.5.1.44"/>
    </reaction>
</comment>
<dbReference type="InterPro" id="IPR035909">
    <property type="entry name" value="CheB_C"/>
</dbReference>
<protein>
    <recommendedName>
        <fullName evidence="5">Protein-glutamate methylesterase/protein-glutamine glutaminase</fullName>
        <ecNumber evidence="5">3.1.1.61</ecNumber>
        <ecNumber evidence="5">3.5.1.44</ecNumber>
    </recommendedName>
</protein>
<dbReference type="GO" id="GO:0005737">
    <property type="term" value="C:cytoplasm"/>
    <property type="evidence" value="ECO:0007669"/>
    <property type="project" value="UniProtKB-SubCell"/>
</dbReference>
<dbReference type="SUPFAM" id="SSF52738">
    <property type="entry name" value="Methylesterase CheB, C-terminal domain"/>
    <property type="match status" value="1"/>
</dbReference>
<evidence type="ECO:0000313" key="10">
    <source>
        <dbReference type="EMBL" id="ERP31718.1"/>
    </source>
</evidence>
<comment type="subcellular location">
    <subcellularLocation>
        <location evidence="5">Cytoplasm</location>
    </subcellularLocation>
</comment>
<keyword evidence="3 5" id="KW-0378">Hydrolase</keyword>
<evidence type="ECO:0000259" key="8">
    <source>
        <dbReference type="PROSITE" id="PS50110"/>
    </source>
</evidence>
<dbReference type="Proteomes" id="UP000017148">
    <property type="component" value="Unassembled WGS sequence"/>
</dbReference>
<dbReference type="EMBL" id="ASJR01000010">
    <property type="protein sequence ID" value="ERP31718.1"/>
    <property type="molecule type" value="Genomic_DNA"/>
</dbReference>
<dbReference type="PATRIC" id="fig|1313304.3.peg.1314"/>
<feature type="active site" evidence="5 6">
    <location>
        <position position="189"/>
    </location>
</feature>
<dbReference type="eggNOG" id="COG2201">
    <property type="taxonomic scope" value="Bacteria"/>
</dbReference>
<dbReference type="NCBIfam" id="NF001965">
    <property type="entry name" value="PRK00742.1"/>
    <property type="match status" value="1"/>
</dbReference>
<dbReference type="InterPro" id="IPR011006">
    <property type="entry name" value="CheY-like_superfamily"/>
</dbReference>
<dbReference type="GO" id="GO:0000156">
    <property type="term" value="F:phosphorelay response regulator activity"/>
    <property type="evidence" value="ECO:0007669"/>
    <property type="project" value="InterPro"/>
</dbReference>
<dbReference type="Pfam" id="PF01339">
    <property type="entry name" value="CheB_methylest"/>
    <property type="match status" value="1"/>
</dbReference>
<dbReference type="SUPFAM" id="SSF52172">
    <property type="entry name" value="CheY-like"/>
    <property type="match status" value="1"/>
</dbReference>
<evidence type="ECO:0000256" key="1">
    <source>
        <dbReference type="ARBA" id="ARBA00022490"/>
    </source>
</evidence>
<sequence length="342" mass="37595">MIRVLVIDDSAMVRQVLRRELSKERDIQVVGVAPDPYVARELIIKTKPHVLTLDIEMPRMDGLTFLRKIMKYHPIPTIIVSSLTSRGSKIALDALEYGAFDIITKPGVAYSVADAIEIIVRQIRAASVADISRLTARRNRSERQPQRYSLARTTQKVVLIGGSTGATIALEELLLPMPPNAPGMAVVIHMPPGFTSSFAKRLDSMCAVQVREAVHGDQILPGRVLLAPGNYHMEVLRRGAGYYVRLHQKERLFYQRPCVDLLFRSGARYIAPNGVAVMLTGMGKDGASAMGEFVQAGGKALIQDEASSIVWGMPGEAFKQGVSRTTIPLQQMARAILHSVTE</sequence>
<comment type="catalytic activity">
    <reaction evidence="4 5">
        <text>[protein]-L-glutamate 5-O-methyl ester + H2O = L-glutamyl-[protein] + methanol + H(+)</text>
        <dbReference type="Rhea" id="RHEA:23236"/>
        <dbReference type="Rhea" id="RHEA-COMP:10208"/>
        <dbReference type="Rhea" id="RHEA-COMP:10311"/>
        <dbReference type="ChEBI" id="CHEBI:15377"/>
        <dbReference type="ChEBI" id="CHEBI:15378"/>
        <dbReference type="ChEBI" id="CHEBI:17790"/>
        <dbReference type="ChEBI" id="CHEBI:29973"/>
        <dbReference type="ChEBI" id="CHEBI:82795"/>
        <dbReference type="EC" id="3.1.1.61"/>
    </reaction>
</comment>
<evidence type="ECO:0000256" key="6">
    <source>
        <dbReference type="PROSITE-ProRule" id="PRU00050"/>
    </source>
</evidence>
<comment type="PTM">
    <text evidence="5">Phosphorylated by CheA. Phosphorylation of the N-terminal regulatory domain activates the methylesterase activity.</text>
</comment>
<comment type="similarity">
    <text evidence="5">Belongs to the CheB family.</text>
</comment>
<comment type="function">
    <text evidence="5">Involved in chemotaxis. Part of a chemotaxis signal transduction system that modulates chemotaxis in response to various stimuli. Catalyzes the demethylation of specific methylglutamate residues introduced into the chemoreceptors (methyl-accepting chemotaxis proteins or MCP) by CheR. Also mediates the irreversible deamidation of specific glutamine residues to glutamic acid.</text>
</comment>
<dbReference type="OrthoDB" id="9793421at2"/>
<evidence type="ECO:0000256" key="4">
    <source>
        <dbReference type="ARBA" id="ARBA00048267"/>
    </source>
</evidence>
<dbReference type="PROSITE" id="PS50110">
    <property type="entry name" value="RESPONSE_REGULATORY"/>
    <property type="match status" value="1"/>
</dbReference>
<dbReference type="Gene3D" id="3.40.50.2300">
    <property type="match status" value="1"/>
</dbReference>
<dbReference type="Gene3D" id="3.40.50.180">
    <property type="entry name" value="Methylesterase CheB, C-terminal domain"/>
    <property type="match status" value="1"/>
</dbReference>
<comment type="caution">
    <text evidence="10">The sequence shown here is derived from an EMBL/GenBank/DDBJ whole genome shotgun (WGS) entry which is preliminary data.</text>
</comment>
<evidence type="ECO:0000256" key="7">
    <source>
        <dbReference type="PROSITE-ProRule" id="PRU00169"/>
    </source>
</evidence>
<organism evidence="10 11">
    <name type="scientific">Chitinivibrio alkaliphilus ACht1</name>
    <dbReference type="NCBI Taxonomy" id="1313304"/>
    <lineage>
        <taxon>Bacteria</taxon>
        <taxon>Pseudomonadati</taxon>
        <taxon>Fibrobacterota</taxon>
        <taxon>Chitinivibrionia</taxon>
        <taxon>Chitinivibrionales</taxon>
        <taxon>Chitinivibrionaceae</taxon>
        <taxon>Chitinivibrio</taxon>
    </lineage>
</organism>
<dbReference type="InterPro" id="IPR000673">
    <property type="entry name" value="Sig_transdc_resp-reg_Me-estase"/>
</dbReference>
<feature type="domain" description="Response regulatory" evidence="8">
    <location>
        <begin position="3"/>
        <end position="120"/>
    </location>
</feature>
<keyword evidence="11" id="KW-1185">Reference proteome</keyword>
<reference evidence="10 11" key="1">
    <citation type="journal article" date="2013" name="Environ. Microbiol.">
        <title>Genome analysis of Chitinivibrio alkaliphilus gen. nov., sp. nov., a novel extremely haloalkaliphilic anaerobic chitinolytic bacterium from the candidate phylum Termite Group 3.</title>
        <authorList>
            <person name="Sorokin D.Y."/>
            <person name="Gumerov V.M."/>
            <person name="Rakitin A.L."/>
            <person name="Beletsky A.V."/>
            <person name="Damste J.S."/>
            <person name="Muyzer G."/>
            <person name="Mardanov A.V."/>
            <person name="Ravin N.V."/>
        </authorList>
    </citation>
    <scope>NUCLEOTIDE SEQUENCE [LARGE SCALE GENOMIC DNA]</scope>
    <source>
        <strain evidence="10 11">ACht1</strain>
    </source>
</reference>
<comment type="domain">
    <text evidence="5">Contains a C-terminal catalytic domain, and an N-terminal region which modulates catalytic activity.</text>
</comment>
<evidence type="ECO:0000259" key="9">
    <source>
        <dbReference type="PROSITE" id="PS50122"/>
    </source>
</evidence>
<feature type="active site" evidence="5 6">
    <location>
        <position position="285"/>
    </location>
</feature>
<evidence type="ECO:0000256" key="3">
    <source>
        <dbReference type="ARBA" id="ARBA00022801"/>
    </source>
</evidence>
<dbReference type="Pfam" id="PF00072">
    <property type="entry name" value="Response_reg"/>
    <property type="match status" value="1"/>
</dbReference>
<dbReference type="InterPro" id="IPR008248">
    <property type="entry name" value="CheB-like"/>
</dbReference>
<dbReference type="CDD" id="cd17541">
    <property type="entry name" value="REC_CheB-like"/>
    <property type="match status" value="1"/>
</dbReference>
<dbReference type="PIRSF" id="PIRSF000876">
    <property type="entry name" value="RR_chemtxs_CheB"/>
    <property type="match status" value="1"/>
</dbReference>
<dbReference type="STRING" id="1313304.CALK_1380"/>
<dbReference type="PANTHER" id="PTHR42872">
    <property type="entry name" value="PROTEIN-GLUTAMATE METHYLESTERASE/PROTEIN-GLUTAMINE GLUTAMINASE"/>
    <property type="match status" value="1"/>
</dbReference>
<dbReference type="GO" id="GO:0006935">
    <property type="term" value="P:chemotaxis"/>
    <property type="evidence" value="ECO:0007669"/>
    <property type="project" value="UniProtKB-UniRule"/>
</dbReference>
<accession>U7D6Z5</accession>
<dbReference type="RefSeq" id="WP_022636841.1">
    <property type="nucleotide sequence ID" value="NZ_ASJR01000010.1"/>
</dbReference>
<keyword evidence="2 5" id="KW-0145">Chemotaxis</keyword>